<accession>A0A6J6SBM2</accession>
<protein>
    <submittedName>
        <fullName evidence="4">Unannotated protein</fullName>
    </submittedName>
</protein>
<dbReference type="PANTHER" id="PTHR47235">
    <property type="entry name" value="BLR6548 PROTEIN"/>
    <property type="match status" value="1"/>
</dbReference>
<dbReference type="SUPFAM" id="SSF53822">
    <property type="entry name" value="Periplasmic binding protein-like I"/>
    <property type="match status" value="1"/>
</dbReference>
<dbReference type="InterPro" id="IPR028081">
    <property type="entry name" value="Leu-bd"/>
</dbReference>
<dbReference type="Pfam" id="PF13458">
    <property type="entry name" value="Peripla_BP_6"/>
    <property type="match status" value="1"/>
</dbReference>
<dbReference type="InterPro" id="IPR028082">
    <property type="entry name" value="Peripla_BP_I"/>
</dbReference>
<evidence type="ECO:0000256" key="2">
    <source>
        <dbReference type="SAM" id="MobiDB-lite"/>
    </source>
</evidence>
<evidence type="ECO:0000256" key="1">
    <source>
        <dbReference type="ARBA" id="ARBA00022729"/>
    </source>
</evidence>
<dbReference type="Gene3D" id="3.40.50.2300">
    <property type="match status" value="2"/>
</dbReference>
<gene>
    <name evidence="4" type="ORF">UFOPK2761_00570</name>
</gene>
<keyword evidence="1" id="KW-0732">Signal</keyword>
<feature type="domain" description="Leucine-binding protein" evidence="3">
    <location>
        <begin position="130"/>
        <end position="467"/>
    </location>
</feature>
<name>A0A6J6SBM2_9ZZZZ</name>
<feature type="compositionally biased region" description="Gly residues" evidence="2">
    <location>
        <begin position="58"/>
        <end position="72"/>
    </location>
</feature>
<feature type="compositionally biased region" description="Gly residues" evidence="2">
    <location>
        <begin position="79"/>
        <end position="110"/>
    </location>
</feature>
<evidence type="ECO:0000259" key="3">
    <source>
        <dbReference type="Pfam" id="PF13458"/>
    </source>
</evidence>
<dbReference type="AlphaFoldDB" id="A0A6J6SBM2"/>
<evidence type="ECO:0000313" key="4">
    <source>
        <dbReference type="EMBL" id="CAB4731955.1"/>
    </source>
</evidence>
<dbReference type="PANTHER" id="PTHR47235:SF1">
    <property type="entry name" value="BLR6548 PROTEIN"/>
    <property type="match status" value="1"/>
</dbReference>
<reference evidence="4" key="1">
    <citation type="submission" date="2020-05" db="EMBL/GenBank/DDBJ databases">
        <authorList>
            <person name="Chiriac C."/>
            <person name="Salcher M."/>
            <person name="Ghai R."/>
            <person name="Kavagutti S V."/>
        </authorList>
    </citation>
    <scope>NUCLEOTIDE SEQUENCE</scope>
</reference>
<organism evidence="4">
    <name type="scientific">freshwater metagenome</name>
    <dbReference type="NCBI Taxonomy" id="449393"/>
    <lineage>
        <taxon>unclassified sequences</taxon>
        <taxon>metagenomes</taxon>
        <taxon>ecological metagenomes</taxon>
    </lineage>
</organism>
<feature type="region of interest" description="Disordered" evidence="2">
    <location>
        <begin position="53"/>
        <end position="117"/>
    </location>
</feature>
<sequence>MLPEALVRFVVLFLALALAALTSACGSRIAPEQVLFAQGGVAGGAAAAGGDPLVPGADPGGLGGTSGSGVGGTTSTSGGTTGGAGSTGAGGSAGGPTGAAGEGDATGGARAGSCDGFENQTGITDDEIVLANSSDVSGPVPGLFESARLGTAAYLAFFNSQSDICGRKLTMLELDSKTDSAADQAAYLRACAESFAAVGSVSIFDSGGARTTEECGLPDLRANILTNERYDCSTCFAAQALEPGVVTDAAYQFYAEQDKQATQSAAFLYLNLGGSPALARSFADAAESAGFGVKIYKGIESSEFNYAPFVQELKDEGITFVSFTGATQQAVRLADAMAQQGYKPDQFVVTQTQYGPEFAAQGGANVDGAMAPVPHPAFTGNNPQVALYTQWLQRVKPGASPTTFGLFAWSATRLFVEQAVALGGKLTRESLIESVRGVQKWTADGLHSEMNVGGKQSFTCSTVVQLQRGEWRQISGDGYDCGKLVRTSVAR</sequence>
<dbReference type="EMBL" id="CAEZYQ010000003">
    <property type="protein sequence ID" value="CAB4731955.1"/>
    <property type="molecule type" value="Genomic_DNA"/>
</dbReference>
<proteinExistence type="predicted"/>